<proteinExistence type="predicted"/>
<gene>
    <name evidence="3" type="primary">BnaC03g61920D</name>
    <name evidence="3" type="ORF">GSBRNA2T00058488001</name>
</gene>
<protein>
    <submittedName>
        <fullName evidence="3">BnaC03g61920D protein</fullName>
    </submittedName>
</protein>
<reference evidence="3 4" key="1">
    <citation type="journal article" date="2014" name="Science">
        <title>Plant genetics. Early allopolyploid evolution in the post-Neolithic Brassica napus oilseed genome.</title>
        <authorList>
            <person name="Chalhoub B."/>
            <person name="Denoeud F."/>
            <person name="Liu S."/>
            <person name="Parkin I.A."/>
            <person name="Tang H."/>
            <person name="Wang X."/>
            <person name="Chiquet J."/>
            <person name="Belcram H."/>
            <person name="Tong C."/>
            <person name="Samans B."/>
            <person name="Correa M."/>
            <person name="Da Silva C."/>
            <person name="Just J."/>
            <person name="Falentin C."/>
            <person name="Koh C.S."/>
            <person name="Le Clainche I."/>
            <person name="Bernard M."/>
            <person name="Bento P."/>
            <person name="Noel B."/>
            <person name="Labadie K."/>
            <person name="Alberti A."/>
            <person name="Charles M."/>
            <person name="Arnaud D."/>
            <person name="Guo H."/>
            <person name="Daviaud C."/>
            <person name="Alamery S."/>
            <person name="Jabbari K."/>
            <person name="Zhao M."/>
            <person name="Edger P.P."/>
            <person name="Chelaifa H."/>
            <person name="Tack D."/>
            <person name="Lassalle G."/>
            <person name="Mestiri I."/>
            <person name="Schnel N."/>
            <person name="Le Paslier M.C."/>
            <person name="Fan G."/>
            <person name="Renault V."/>
            <person name="Bayer P.E."/>
            <person name="Golicz A.A."/>
            <person name="Manoli S."/>
            <person name="Lee T.H."/>
            <person name="Thi V.H."/>
            <person name="Chalabi S."/>
            <person name="Hu Q."/>
            <person name="Fan C."/>
            <person name="Tollenaere R."/>
            <person name="Lu Y."/>
            <person name="Battail C."/>
            <person name="Shen J."/>
            <person name="Sidebottom C.H."/>
            <person name="Wang X."/>
            <person name="Canaguier A."/>
            <person name="Chauveau A."/>
            <person name="Berard A."/>
            <person name="Deniot G."/>
            <person name="Guan M."/>
            <person name="Liu Z."/>
            <person name="Sun F."/>
            <person name="Lim Y.P."/>
            <person name="Lyons E."/>
            <person name="Town C.D."/>
            <person name="Bancroft I."/>
            <person name="Wang X."/>
            <person name="Meng J."/>
            <person name="Ma J."/>
            <person name="Pires J.C."/>
            <person name="King G.J."/>
            <person name="Brunel D."/>
            <person name="Delourme R."/>
            <person name="Renard M."/>
            <person name="Aury J.M."/>
            <person name="Adams K.L."/>
            <person name="Batley J."/>
            <person name="Snowdon R.J."/>
            <person name="Tost J."/>
            <person name="Edwards D."/>
            <person name="Zhou Y."/>
            <person name="Hua W."/>
            <person name="Sharpe A.G."/>
            <person name="Paterson A.H."/>
            <person name="Guan C."/>
            <person name="Wincker P."/>
        </authorList>
    </citation>
    <scope>NUCLEOTIDE SEQUENCE [LARGE SCALE GENOMIC DNA]</scope>
    <source>
        <strain evidence="4">cv. Darmor-bzh</strain>
    </source>
</reference>
<accession>A0A078HF74</accession>
<evidence type="ECO:0000313" key="4">
    <source>
        <dbReference type="Proteomes" id="UP000028999"/>
    </source>
</evidence>
<dbReference type="InterPro" id="IPR036397">
    <property type="entry name" value="RNaseH_sf"/>
</dbReference>
<organism evidence="3 4">
    <name type="scientific">Brassica napus</name>
    <name type="common">Rape</name>
    <dbReference type="NCBI Taxonomy" id="3708"/>
    <lineage>
        <taxon>Eukaryota</taxon>
        <taxon>Viridiplantae</taxon>
        <taxon>Streptophyta</taxon>
        <taxon>Embryophyta</taxon>
        <taxon>Tracheophyta</taxon>
        <taxon>Spermatophyta</taxon>
        <taxon>Magnoliopsida</taxon>
        <taxon>eudicotyledons</taxon>
        <taxon>Gunneridae</taxon>
        <taxon>Pentapetalae</taxon>
        <taxon>rosids</taxon>
        <taxon>malvids</taxon>
        <taxon>Brassicales</taxon>
        <taxon>Brassicaceae</taxon>
        <taxon>Brassiceae</taxon>
        <taxon>Brassica</taxon>
    </lineage>
</organism>
<evidence type="ECO:0000313" key="3">
    <source>
        <dbReference type="EMBL" id="CDY35468.1"/>
    </source>
</evidence>
<dbReference type="PANTHER" id="PTHR47074:SF49">
    <property type="entry name" value="POLYNUCLEOTIDYL TRANSFERASE, RIBONUCLEASE H-LIKE SUPERFAMILY PROTEIN"/>
    <property type="match status" value="1"/>
</dbReference>
<name>A0A078HF74_BRANA</name>
<dbReference type="AlphaFoldDB" id="A0A078HF74"/>
<feature type="domain" description="RNase H type-1" evidence="2">
    <location>
        <begin position="186"/>
        <end position="296"/>
    </location>
</feature>
<dbReference type="Proteomes" id="UP000028999">
    <property type="component" value="Unassembled WGS sequence"/>
</dbReference>
<dbReference type="PaxDb" id="3708-A0A078HF74"/>
<dbReference type="InterPro" id="IPR002156">
    <property type="entry name" value="RNaseH_domain"/>
</dbReference>
<dbReference type="GO" id="GO:0003676">
    <property type="term" value="F:nucleic acid binding"/>
    <property type="evidence" value="ECO:0007669"/>
    <property type="project" value="InterPro"/>
</dbReference>
<dbReference type="Pfam" id="PF13456">
    <property type="entry name" value="RVT_3"/>
    <property type="match status" value="1"/>
</dbReference>
<dbReference type="EMBL" id="LK032352">
    <property type="protein sequence ID" value="CDY35468.1"/>
    <property type="molecule type" value="Genomic_DNA"/>
</dbReference>
<evidence type="ECO:0000256" key="1">
    <source>
        <dbReference type="SAM" id="MobiDB-lite"/>
    </source>
</evidence>
<dbReference type="GO" id="GO:0004523">
    <property type="term" value="F:RNA-DNA hybrid ribonuclease activity"/>
    <property type="evidence" value="ECO:0007669"/>
    <property type="project" value="InterPro"/>
</dbReference>
<feature type="compositionally biased region" description="Basic residues" evidence="1">
    <location>
        <begin position="73"/>
        <end position="83"/>
    </location>
</feature>
<dbReference type="Gramene" id="CDY35468">
    <property type="protein sequence ID" value="CDY35468"/>
    <property type="gene ID" value="GSBRNA2T00058488001"/>
</dbReference>
<dbReference type="InterPro" id="IPR044730">
    <property type="entry name" value="RNase_H-like_dom_plant"/>
</dbReference>
<dbReference type="InterPro" id="IPR052929">
    <property type="entry name" value="RNase_H-like_EbsB-rel"/>
</dbReference>
<sequence length="307" mass="33447">MTLPSIDSITRPLSSNVFEAGRLDPCERSPIRTLSEDRFHVSLRLGPLLSDTTEETEEPGELPIHPALTSKAAGKRVARRRTARSPLQEVSMKKRRTNTTLQSPRRKLMLDAITAGGRAQRKAPPKTPAVNLISAMARKEKDFHPLQNRAQAIQEVLSHQPLHSSPSGISGRSFIILAGRHSAWDQATGNCGLGWQLNDSENFIAESSSSHRCFVPSALVTKALAVKAAVSSHVSSLTVNSDSKNLILLLKTQSQDVALRGVLHDIHVLSRSFVSISFNFIPRLANVQADSLAKAALLSLSSLHLML</sequence>
<dbReference type="CDD" id="cd06222">
    <property type="entry name" value="RNase_H_like"/>
    <property type="match status" value="1"/>
</dbReference>
<dbReference type="PANTHER" id="PTHR47074">
    <property type="entry name" value="BNAC02G40300D PROTEIN"/>
    <property type="match status" value="1"/>
</dbReference>
<dbReference type="Gene3D" id="3.30.420.10">
    <property type="entry name" value="Ribonuclease H-like superfamily/Ribonuclease H"/>
    <property type="match status" value="1"/>
</dbReference>
<evidence type="ECO:0000259" key="2">
    <source>
        <dbReference type="Pfam" id="PF13456"/>
    </source>
</evidence>
<feature type="region of interest" description="Disordered" evidence="1">
    <location>
        <begin position="50"/>
        <end position="104"/>
    </location>
</feature>
<keyword evidence="4" id="KW-1185">Reference proteome</keyword>